<comment type="caution">
    <text evidence="1">The sequence shown here is derived from an EMBL/GenBank/DDBJ whole genome shotgun (WGS) entry which is preliminary data.</text>
</comment>
<evidence type="ECO:0000313" key="2">
    <source>
        <dbReference type="Proteomes" id="UP000527355"/>
    </source>
</evidence>
<organism evidence="1 2">
    <name type="scientific">Myotis myotis</name>
    <name type="common">Greater mouse-eared bat</name>
    <name type="synonym">Vespertilio myotis</name>
    <dbReference type="NCBI Taxonomy" id="51298"/>
    <lineage>
        <taxon>Eukaryota</taxon>
        <taxon>Metazoa</taxon>
        <taxon>Chordata</taxon>
        <taxon>Craniata</taxon>
        <taxon>Vertebrata</taxon>
        <taxon>Euteleostomi</taxon>
        <taxon>Mammalia</taxon>
        <taxon>Eutheria</taxon>
        <taxon>Laurasiatheria</taxon>
        <taxon>Chiroptera</taxon>
        <taxon>Yangochiroptera</taxon>
        <taxon>Vespertilionidae</taxon>
        <taxon>Myotis</taxon>
    </lineage>
</organism>
<dbReference type="Proteomes" id="UP000527355">
    <property type="component" value="Unassembled WGS sequence"/>
</dbReference>
<keyword evidence="2" id="KW-1185">Reference proteome</keyword>
<gene>
    <name evidence="1" type="ORF">mMyoMyo1_009839</name>
</gene>
<dbReference type="EMBL" id="JABWUV010000002">
    <property type="protein sequence ID" value="KAF6378966.1"/>
    <property type="molecule type" value="Genomic_DNA"/>
</dbReference>
<evidence type="ECO:0000313" key="1">
    <source>
        <dbReference type="EMBL" id="KAF6378966.1"/>
    </source>
</evidence>
<dbReference type="AlphaFoldDB" id="A0A7J7ZYK8"/>
<sequence>MPPLVMLRVGPIGGLGHCLLSHSRQGRWGGCGATPSCTEQGQSGGWGTAPCHSQNRAYQGGWGSVPCHTQSRANQGVGALPLVMHRAGQIRGLGRRHSHTQGRADGDVMALPHHTQSRAHGRGWLGCRTLSHKEPQGDQGVGEFPPIRHRAGLIRGLGHLPLS</sequence>
<name>A0A7J7ZYK8_MYOMY</name>
<reference evidence="1 2" key="1">
    <citation type="journal article" date="2020" name="Nature">
        <title>Six reference-quality genomes reveal evolution of bat adaptations.</title>
        <authorList>
            <person name="Jebb D."/>
            <person name="Huang Z."/>
            <person name="Pippel M."/>
            <person name="Hughes G.M."/>
            <person name="Lavrichenko K."/>
            <person name="Devanna P."/>
            <person name="Winkler S."/>
            <person name="Jermiin L.S."/>
            <person name="Skirmuntt E.C."/>
            <person name="Katzourakis A."/>
            <person name="Burkitt-Gray L."/>
            <person name="Ray D.A."/>
            <person name="Sullivan K.A.M."/>
            <person name="Roscito J.G."/>
            <person name="Kirilenko B.M."/>
            <person name="Davalos L.M."/>
            <person name="Corthals A.P."/>
            <person name="Power M.L."/>
            <person name="Jones G."/>
            <person name="Ransome R.D."/>
            <person name="Dechmann D.K.N."/>
            <person name="Locatelli A.G."/>
            <person name="Puechmaille S.J."/>
            <person name="Fedrigo O."/>
            <person name="Jarvis E.D."/>
            <person name="Hiller M."/>
            <person name="Vernes S.C."/>
            <person name="Myers E.W."/>
            <person name="Teeling E.C."/>
        </authorList>
    </citation>
    <scope>NUCLEOTIDE SEQUENCE [LARGE SCALE GENOMIC DNA]</scope>
    <source>
        <strain evidence="1">MMyoMyo1</strain>
        <tissue evidence="1">Flight muscle</tissue>
    </source>
</reference>
<protein>
    <submittedName>
        <fullName evidence="1">Uncharacterized protein</fullName>
    </submittedName>
</protein>
<proteinExistence type="predicted"/>
<accession>A0A7J7ZYK8</accession>